<gene>
    <name evidence="2" type="ORF">P170DRAFT_185417</name>
</gene>
<organism evidence="2 3">
    <name type="scientific">Aspergillus steynii IBT 23096</name>
    <dbReference type="NCBI Taxonomy" id="1392250"/>
    <lineage>
        <taxon>Eukaryota</taxon>
        <taxon>Fungi</taxon>
        <taxon>Dikarya</taxon>
        <taxon>Ascomycota</taxon>
        <taxon>Pezizomycotina</taxon>
        <taxon>Eurotiomycetes</taxon>
        <taxon>Eurotiomycetidae</taxon>
        <taxon>Eurotiales</taxon>
        <taxon>Aspergillaceae</taxon>
        <taxon>Aspergillus</taxon>
        <taxon>Aspergillus subgen. Circumdati</taxon>
    </lineage>
</organism>
<feature type="compositionally biased region" description="Basic and acidic residues" evidence="1">
    <location>
        <begin position="66"/>
        <end position="94"/>
    </location>
</feature>
<comment type="caution">
    <text evidence="2">The sequence shown here is derived from an EMBL/GenBank/DDBJ whole genome shotgun (WGS) entry which is preliminary data.</text>
</comment>
<proteinExistence type="predicted"/>
<sequence>MSYCSIKLNANKRRMKFDKEKLKSREDRDTALAKNVFTRSTRKGRRRVDQIERTKGEKHEKRKEKREREREREEKERKNEPTNERKKMERENEGYARQIAAEAERILYT</sequence>
<feature type="compositionally biased region" description="Basic and acidic residues" evidence="1">
    <location>
        <begin position="19"/>
        <end position="31"/>
    </location>
</feature>
<accession>A0A2I2G9F5</accession>
<dbReference type="RefSeq" id="XP_024704812.1">
    <property type="nucleotide sequence ID" value="XM_024842692.1"/>
</dbReference>
<evidence type="ECO:0000313" key="3">
    <source>
        <dbReference type="Proteomes" id="UP000234275"/>
    </source>
</evidence>
<name>A0A2I2G9F5_9EURO</name>
<keyword evidence="3" id="KW-1185">Reference proteome</keyword>
<dbReference type="Proteomes" id="UP000234275">
    <property type="component" value="Unassembled WGS sequence"/>
</dbReference>
<dbReference type="GeneID" id="36550390"/>
<dbReference type="VEuPathDB" id="FungiDB:P170DRAFT_185417"/>
<protein>
    <submittedName>
        <fullName evidence="2">Uncharacterized protein</fullName>
    </submittedName>
</protein>
<evidence type="ECO:0000256" key="1">
    <source>
        <dbReference type="SAM" id="MobiDB-lite"/>
    </source>
</evidence>
<evidence type="ECO:0000313" key="2">
    <source>
        <dbReference type="EMBL" id="PLB49510.1"/>
    </source>
</evidence>
<reference evidence="2 3" key="1">
    <citation type="submission" date="2016-12" db="EMBL/GenBank/DDBJ databases">
        <title>The genomes of Aspergillus section Nigri reveals drivers in fungal speciation.</title>
        <authorList>
            <consortium name="DOE Joint Genome Institute"/>
            <person name="Vesth T.C."/>
            <person name="Nybo J."/>
            <person name="Theobald S."/>
            <person name="Brandl J."/>
            <person name="Frisvad J.C."/>
            <person name="Nielsen K.F."/>
            <person name="Lyhne E.K."/>
            <person name="Kogle M.E."/>
            <person name="Kuo A."/>
            <person name="Riley R."/>
            <person name="Clum A."/>
            <person name="Nolan M."/>
            <person name="Lipzen A."/>
            <person name="Salamov A."/>
            <person name="Henrissat B."/>
            <person name="Wiebenga A."/>
            <person name="De Vries R.P."/>
            <person name="Grigoriev I.V."/>
            <person name="Mortensen U.H."/>
            <person name="Andersen M.R."/>
            <person name="Baker S.E."/>
        </authorList>
    </citation>
    <scope>NUCLEOTIDE SEQUENCE [LARGE SCALE GENOMIC DNA]</scope>
    <source>
        <strain evidence="2 3">IBT 23096</strain>
    </source>
</reference>
<dbReference type="AlphaFoldDB" id="A0A2I2G9F5"/>
<feature type="region of interest" description="Disordered" evidence="1">
    <location>
        <begin position="19"/>
        <end position="109"/>
    </location>
</feature>
<feature type="compositionally biased region" description="Basic and acidic residues" evidence="1">
    <location>
        <begin position="47"/>
        <end position="59"/>
    </location>
</feature>
<dbReference type="EMBL" id="MSFO01000004">
    <property type="protein sequence ID" value="PLB49510.1"/>
    <property type="molecule type" value="Genomic_DNA"/>
</dbReference>